<dbReference type="PANTHER" id="PTHR15184">
    <property type="entry name" value="ATP SYNTHASE"/>
    <property type="match status" value="1"/>
</dbReference>
<evidence type="ECO:0000259" key="10">
    <source>
        <dbReference type="SMART" id="SM00382"/>
    </source>
</evidence>
<reference evidence="11 12" key="1">
    <citation type="submission" date="2020-08" db="EMBL/GenBank/DDBJ databases">
        <title>Stenotrophomonas tumulicola JCM 30961.</title>
        <authorList>
            <person name="Deng Y."/>
        </authorList>
    </citation>
    <scope>NUCLEOTIDE SEQUENCE [LARGE SCALE GENOMIC DNA]</scope>
    <source>
        <strain evidence="11 12">JCM 30961</strain>
    </source>
</reference>
<dbReference type="GO" id="GO:0030257">
    <property type="term" value="C:type III protein secretion system complex"/>
    <property type="evidence" value="ECO:0007669"/>
    <property type="project" value="InterPro"/>
</dbReference>
<dbReference type="Gene3D" id="3.40.50.12240">
    <property type="match status" value="1"/>
</dbReference>
<keyword evidence="4" id="KW-0547">Nucleotide-binding</keyword>
<evidence type="ECO:0000256" key="7">
    <source>
        <dbReference type="ARBA" id="ARBA00022967"/>
    </source>
</evidence>
<evidence type="ECO:0000256" key="5">
    <source>
        <dbReference type="ARBA" id="ARBA00022840"/>
    </source>
</evidence>
<keyword evidence="2" id="KW-0813">Transport</keyword>
<dbReference type="GO" id="GO:0005524">
    <property type="term" value="F:ATP binding"/>
    <property type="evidence" value="ECO:0007669"/>
    <property type="project" value="UniProtKB-KW"/>
</dbReference>
<dbReference type="EMBL" id="JACGXS010000004">
    <property type="protein sequence ID" value="MBA8682056.1"/>
    <property type="molecule type" value="Genomic_DNA"/>
</dbReference>
<comment type="caution">
    <text evidence="11">The sequence shown here is derived from an EMBL/GenBank/DDBJ whole genome shotgun (WGS) entry which is preliminary data.</text>
</comment>
<organism evidence="11 12">
    <name type="scientific">Stenotrophomonas tumulicola</name>
    <dbReference type="NCBI Taxonomy" id="1685415"/>
    <lineage>
        <taxon>Bacteria</taxon>
        <taxon>Pseudomonadati</taxon>
        <taxon>Pseudomonadota</taxon>
        <taxon>Gammaproteobacteria</taxon>
        <taxon>Lysobacterales</taxon>
        <taxon>Lysobacteraceae</taxon>
        <taxon>Stenotrophomonas</taxon>
    </lineage>
</organism>
<protein>
    <recommendedName>
        <fullName evidence="8">protein-secreting ATPase</fullName>
        <ecNumber evidence="8">7.4.2.8</ecNumber>
    </recommendedName>
</protein>
<dbReference type="EC" id="7.4.2.8" evidence="8"/>
<dbReference type="InterPro" id="IPR005714">
    <property type="entry name" value="ATPase_T3SS_FliI/YscN"/>
</dbReference>
<keyword evidence="5" id="KW-0067">ATP-binding</keyword>
<comment type="subcellular location">
    <subcellularLocation>
        <location evidence="1">Cytoplasm</location>
    </subcellularLocation>
</comment>
<evidence type="ECO:0000256" key="9">
    <source>
        <dbReference type="ARBA" id="ARBA00034006"/>
    </source>
</evidence>
<evidence type="ECO:0000256" key="6">
    <source>
        <dbReference type="ARBA" id="ARBA00022927"/>
    </source>
</evidence>
<evidence type="ECO:0000256" key="4">
    <source>
        <dbReference type="ARBA" id="ARBA00022741"/>
    </source>
</evidence>
<evidence type="ECO:0000313" key="11">
    <source>
        <dbReference type="EMBL" id="MBA8682056.1"/>
    </source>
</evidence>
<comment type="catalytic activity">
    <reaction evidence="9">
        <text>ATP + H2O + cellular proteinSide 1 = ADP + phosphate + cellular proteinSide 2.</text>
        <dbReference type="EC" id="7.4.2.8"/>
    </reaction>
</comment>
<evidence type="ECO:0000256" key="1">
    <source>
        <dbReference type="ARBA" id="ARBA00004496"/>
    </source>
</evidence>
<keyword evidence="12" id="KW-1185">Reference proteome</keyword>
<dbReference type="InterPro" id="IPR020003">
    <property type="entry name" value="ATPase_a/bsu_AS"/>
</dbReference>
<dbReference type="GO" id="GO:0046933">
    <property type="term" value="F:proton-transporting ATP synthase activity, rotational mechanism"/>
    <property type="evidence" value="ECO:0007669"/>
    <property type="project" value="TreeGrafter"/>
</dbReference>
<feature type="domain" description="AAA+ ATPase" evidence="10">
    <location>
        <begin position="152"/>
        <end position="333"/>
    </location>
</feature>
<accession>A0A7W3IIB9</accession>
<dbReference type="InterPro" id="IPR027417">
    <property type="entry name" value="P-loop_NTPase"/>
</dbReference>
<dbReference type="GO" id="GO:0005737">
    <property type="term" value="C:cytoplasm"/>
    <property type="evidence" value="ECO:0007669"/>
    <property type="project" value="UniProtKB-SubCell"/>
</dbReference>
<dbReference type="PROSITE" id="PS00152">
    <property type="entry name" value="ATPASE_ALPHA_BETA"/>
    <property type="match status" value="1"/>
</dbReference>
<dbReference type="Proteomes" id="UP000547058">
    <property type="component" value="Unassembled WGS sequence"/>
</dbReference>
<dbReference type="SMART" id="SM00382">
    <property type="entry name" value="AAA"/>
    <property type="match status" value="1"/>
</dbReference>
<name>A0A7W3IIB9_9GAMM</name>
<dbReference type="GO" id="GO:0008564">
    <property type="term" value="F:protein-exporting ATPase activity"/>
    <property type="evidence" value="ECO:0007669"/>
    <property type="project" value="UniProtKB-EC"/>
</dbReference>
<evidence type="ECO:0000256" key="3">
    <source>
        <dbReference type="ARBA" id="ARBA00022490"/>
    </source>
</evidence>
<dbReference type="InterPro" id="IPR000194">
    <property type="entry name" value="ATPase_F1/V1/A1_a/bsu_nucl-bd"/>
</dbReference>
<dbReference type="PANTHER" id="PTHR15184:SF9">
    <property type="entry name" value="SPI-1 TYPE 3 SECRETION SYSTEM ATPASE"/>
    <property type="match status" value="1"/>
</dbReference>
<evidence type="ECO:0000256" key="8">
    <source>
        <dbReference type="ARBA" id="ARBA00024382"/>
    </source>
</evidence>
<dbReference type="InterPro" id="IPR040627">
    <property type="entry name" value="T3SS_ATPase_C"/>
</dbReference>
<dbReference type="Pfam" id="PF00006">
    <property type="entry name" value="ATP-synt_ab"/>
    <property type="match status" value="1"/>
</dbReference>
<dbReference type="SUPFAM" id="SSF52540">
    <property type="entry name" value="P-loop containing nucleoside triphosphate hydrolases"/>
    <property type="match status" value="1"/>
</dbReference>
<proteinExistence type="predicted"/>
<dbReference type="GO" id="GO:0016887">
    <property type="term" value="F:ATP hydrolysis activity"/>
    <property type="evidence" value="ECO:0007669"/>
    <property type="project" value="InterPro"/>
</dbReference>
<keyword evidence="6" id="KW-0653">Protein transport</keyword>
<dbReference type="InterPro" id="IPR050053">
    <property type="entry name" value="ATPase_alpha/beta_chains"/>
</dbReference>
<dbReference type="InterPro" id="IPR003593">
    <property type="entry name" value="AAA+_ATPase"/>
</dbReference>
<dbReference type="NCBIfam" id="TIGR01026">
    <property type="entry name" value="fliI_yscN"/>
    <property type="match status" value="1"/>
</dbReference>
<evidence type="ECO:0000313" key="12">
    <source>
        <dbReference type="Proteomes" id="UP000547058"/>
    </source>
</evidence>
<dbReference type="Pfam" id="PF18269">
    <property type="entry name" value="T3SS_ATPase_C"/>
    <property type="match status" value="1"/>
</dbReference>
<gene>
    <name evidence="11" type="ORF">H4O11_09590</name>
</gene>
<evidence type="ECO:0000256" key="2">
    <source>
        <dbReference type="ARBA" id="ARBA00022448"/>
    </source>
</evidence>
<keyword evidence="3" id="KW-0963">Cytoplasm</keyword>
<dbReference type="AlphaFoldDB" id="A0A7W3IIB9"/>
<sequence length="430" mass="45825">MSARPSLWQASAHPTAIIGSILRAPLPQVSMGELCLIQASPADDAVVGRGTVVAVEQGVASIGLLRENAGLSLRCLVFPTGHPPTIATSSMLLGSVLDAEGREVERLFPGRPGAASVRPLTGEDSDYRQREAITSRLCTGLRAIDGLLTCGEGQRVGIFAGAGAGKTTLSEMLLDNADVDVCVVALIGERGREVATLVERMRGSAQGGRTVIVQATSDKAPALRSQAALLATTIAEHFRDAGKRVLLIMDSVTRYARALRELALGAGEPPARRGYPASVFEALPRLLERSGRSGAGSITAFYTVLLEDEQDADPIGEEVKSLLDGHLHLSSKLAGRGHYPALDILKSGSRLFTQLADNGQRQVAEHVRTLLGTLDDLQLMRDLGEYKPGISPHYDAAVRSEPKLMAFLRQSREEPADLGETLRRLHAIAE</sequence>
<keyword evidence="7" id="KW-1278">Translocase</keyword>
<dbReference type="GO" id="GO:0030254">
    <property type="term" value="P:protein secretion by the type III secretion system"/>
    <property type="evidence" value="ECO:0007669"/>
    <property type="project" value="InterPro"/>
</dbReference>